<dbReference type="Proteomes" id="UP000203117">
    <property type="component" value="Segment"/>
</dbReference>
<dbReference type="OrthoDB" id="390at10239"/>
<proteinExistence type="predicted"/>
<gene>
    <name evidence="2" type="ORF">ADP65_00057</name>
</gene>
<dbReference type="KEGG" id="vg:26648387"/>
<feature type="transmembrane region" description="Helical" evidence="1">
    <location>
        <begin position="696"/>
        <end position="728"/>
    </location>
</feature>
<evidence type="ECO:0000256" key="1">
    <source>
        <dbReference type="SAM" id="Phobius"/>
    </source>
</evidence>
<feature type="transmembrane region" description="Helical" evidence="1">
    <location>
        <begin position="740"/>
        <end position="760"/>
    </location>
</feature>
<feature type="transmembrane region" description="Helical" evidence="1">
    <location>
        <begin position="663"/>
        <end position="684"/>
    </location>
</feature>
<keyword evidence="1" id="KW-0472">Membrane</keyword>
<keyword evidence="1" id="KW-0812">Transmembrane</keyword>
<protein>
    <submittedName>
        <fullName evidence="2">Uncharacterized protein</fullName>
    </submittedName>
</protein>
<dbReference type="GeneID" id="26648387"/>
<dbReference type="RefSeq" id="YP_009208709.1">
    <property type="nucleotide sequence ID" value="NC_028908.2"/>
</dbReference>
<name>A0A0K2FHT5_9CAUD</name>
<evidence type="ECO:0000313" key="2">
    <source>
        <dbReference type="EMBL" id="ALA45526.1"/>
    </source>
</evidence>
<dbReference type="EMBL" id="KT321317">
    <property type="protein sequence ID" value="ALA45526.1"/>
    <property type="molecule type" value="Genomic_DNA"/>
</dbReference>
<keyword evidence="1" id="KW-1133">Transmembrane helix</keyword>
<evidence type="ECO:0000313" key="3">
    <source>
        <dbReference type="Proteomes" id="UP000203117"/>
    </source>
</evidence>
<accession>A0A0K2FHT5</accession>
<reference evidence="2" key="1">
    <citation type="submission" date="2016-02" db="EMBL/GenBank/DDBJ databases">
        <authorList>
            <person name="Zhao X."/>
        </authorList>
    </citation>
    <scope>NUCLEOTIDE SEQUENCE</scope>
</reference>
<sequence length="883" mass="98321">MGFFSGSTKVYVASSVYNLAGDIKDRADYLKTNVIGSMLSDSSFGMGELIPKSYLNGPGIRMRSFARWARNGYEQAVGIAYGALSTVGRLNNDVIAQQIPVAPGFKTTIQTAEIGYGDFTYWADQYVINNRPDKSSGTWESDFNNGLITITYPDGSKNQFAPLDYNPSSLYLYAMYNLAAPDRVGPYITGAVNTIGPTDPFPPTTGWDRVSEDAHNVDVVIHTKVETSITWSDGRPSYSDVWEGDYTDTYTVTSAVWTKADYLGVQPGTSGILRRKNYMFLDHQLGPKIQDVSEETVVEDDGGVTKTTHRKTTKDVQQFNRTWRTDYQETVSNPVGPLRVFIYKQGSGNAVLDAMFQTQNSGQRFFPFIPIKLKSWVGGDLQEKTTRAFKKATGGKLSKVVTELKKNKDIGDIQYIYGVFGASLNTPENTAREYIFRFYELMLESSPPHPDYPTMNQWKAAWNLAYKQDQEWSNWYNAQRDWENPLYGKPEPPRGSYPVMPSKSFRIRSSTGMEYDMEISWNMLEFTTGTGKLWTDAKPGTLRFLDGGREKYPILYQSFDDYGGVGVYKGEKKIEKIILQWQVSMNQWRQMVVYGTHHKNRVYDGKSVDIDGREALGDAEESGFIIPLHEDIFRSMPLVRSTQMSTASNYLVLNSYKKVKKKWYQTGIFQVVVIVVIIVITIYSGGAGAGLLGANVAVGAALGFTGLAALIVGAIANALAAMILTAIIQKGATMLFGEKLGAIIGTIASLIAIQVGTAMANGQTMSTMMGQMMRADNLLKLTSTMGNAVSQYINAGTQDLMRKTEDMMQAYNRDMTELQRKYEQEFGYSNGTINPLSMTDAFALSTESRDSFLSRTLMTGSDIADMSNSMISNFSEMNLQLDY</sequence>
<keyword evidence="3" id="KW-1185">Reference proteome</keyword>
<organism evidence="2 3">
    <name type="scientific">Achromobacter phage phiAxp-3</name>
    <dbReference type="NCBI Taxonomy" id="1664247"/>
    <lineage>
        <taxon>Viruses</taxon>
        <taxon>Duplodnaviria</taxon>
        <taxon>Heunggongvirae</taxon>
        <taxon>Uroviricota</taxon>
        <taxon>Caudoviricetes</taxon>
        <taxon>Schitoviridae</taxon>
        <taxon>Rothmandenesvirinae</taxon>
        <taxon>Dongdastvirus</taxon>
        <taxon>Dongdastvirus Axp3</taxon>
    </lineage>
</organism>